<dbReference type="InterPro" id="IPR000192">
    <property type="entry name" value="Aminotrans_V_dom"/>
</dbReference>
<dbReference type="Gene3D" id="3.40.640.10">
    <property type="entry name" value="Type I PLP-dependent aspartate aminotransferase-like (Major domain)"/>
    <property type="match status" value="1"/>
</dbReference>
<feature type="non-terminal residue" evidence="5">
    <location>
        <position position="371"/>
    </location>
</feature>
<dbReference type="InterPro" id="IPR024169">
    <property type="entry name" value="SP_NH2Trfase/AEP_transaminase"/>
</dbReference>
<evidence type="ECO:0000256" key="3">
    <source>
        <dbReference type="ARBA" id="ARBA00022898"/>
    </source>
</evidence>
<feature type="domain" description="Aminotransferase class V" evidence="4">
    <location>
        <begin position="5"/>
        <end position="312"/>
    </location>
</feature>
<dbReference type="SUPFAM" id="SSF53383">
    <property type="entry name" value="PLP-dependent transferases"/>
    <property type="match status" value="1"/>
</dbReference>
<dbReference type="InterPro" id="IPR020578">
    <property type="entry name" value="Aminotrans_V_PyrdxlP_BS"/>
</dbReference>
<dbReference type="GO" id="GO:0019265">
    <property type="term" value="P:glycine biosynthetic process, by transamination of glyoxylate"/>
    <property type="evidence" value="ECO:0007669"/>
    <property type="project" value="TreeGrafter"/>
</dbReference>
<keyword evidence="3" id="KW-0663">Pyridoxal phosphate</keyword>
<dbReference type="GO" id="GO:0004760">
    <property type="term" value="F:L-serine-pyruvate transaminase activity"/>
    <property type="evidence" value="ECO:0007669"/>
    <property type="project" value="TreeGrafter"/>
</dbReference>
<dbReference type="InterPro" id="IPR015422">
    <property type="entry name" value="PyrdxlP-dep_Trfase_small"/>
</dbReference>
<dbReference type="PANTHER" id="PTHR21152:SF40">
    <property type="entry name" value="ALANINE--GLYOXYLATE AMINOTRANSFERASE"/>
    <property type="match status" value="1"/>
</dbReference>
<evidence type="ECO:0000313" key="5">
    <source>
        <dbReference type="EMBL" id="KKK74956.1"/>
    </source>
</evidence>
<reference evidence="5" key="1">
    <citation type="journal article" date="2015" name="Nature">
        <title>Complex archaea that bridge the gap between prokaryotes and eukaryotes.</title>
        <authorList>
            <person name="Spang A."/>
            <person name="Saw J.H."/>
            <person name="Jorgensen S.L."/>
            <person name="Zaremba-Niedzwiedzka K."/>
            <person name="Martijn J."/>
            <person name="Lind A.E."/>
            <person name="van Eijk R."/>
            <person name="Schleper C."/>
            <person name="Guy L."/>
            <person name="Ettema T.J."/>
        </authorList>
    </citation>
    <scope>NUCLEOTIDE SEQUENCE</scope>
</reference>
<dbReference type="PANTHER" id="PTHR21152">
    <property type="entry name" value="AMINOTRANSFERASE CLASS V"/>
    <property type="match status" value="1"/>
</dbReference>
<gene>
    <name evidence="5" type="ORF">LCGC14_2878570</name>
</gene>
<organism evidence="5">
    <name type="scientific">marine sediment metagenome</name>
    <dbReference type="NCBI Taxonomy" id="412755"/>
    <lineage>
        <taxon>unclassified sequences</taxon>
        <taxon>metagenomes</taxon>
        <taxon>ecological metagenomes</taxon>
    </lineage>
</organism>
<sequence>MQKRYLLAPGPTPVPPEVLGAMSMPMIHHRAPDFVPVLEEALAGLKWLYQTNNDVLILTATGTGGMVSAVNNFLSPGDKALFVNGGKFGERWGKIMKSYGVEAIELPVEWGHTVKPGQVADALRSDPDVKAVYIQASETSTGVFHPIKEVGEAVRAVNPGLLYVVDAISGLVAHDIKTDDWGIDVMVAGSQKGLMLPPGLAFISVSERAWAMAKMSTCNNFYFDLLKERGKQAGAQTLFTSAVTLIIGLAEAMKLMRAEGLEDIFARHARLANATREAVKAMGLVLYAKENPSNALTAIAAPEGVDGQEIYKRMRVDYGITGAGGQDKRKGKVFGTILGHNWFAFNDPYYRLMLFRAMAWTMDESVEPFLP</sequence>
<dbReference type="GO" id="GO:0008453">
    <property type="term" value="F:alanine-glyoxylate transaminase activity"/>
    <property type="evidence" value="ECO:0007669"/>
    <property type="project" value="TreeGrafter"/>
</dbReference>
<dbReference type="AlphaFoldDB" id="A0A0F9ARZ4"/>
<accession>A0A0F9ARZ4</accession>
<proteinExistence type="inferred from homology"/>
<dbReference type="InterPro" id="IPR015421">
    <property type="entry name" value="PyrdxlP-dep_Trfase_major"/>
</dbReference>
<name>A0A0F9ARZ4_9ZZZZ</name>
<dbReference type="Pfam" id="PF00266">
    <property type="entry name" value="Aminotran_5"/>
    <property type="match status" value="1"/>
</dbReference>
<dbReference type="PIRSF" id="PIRSF000524">
    <property type="entry name" value="SPT"/>
    <property type="match status" value="1"/>
</dbReference>
<evidence type="ECO:0000259" key="4">
    <source>
        <dbReference type="Pfam" id="PF00266"/>
    </source>
</evidence>
<dbReference type="InterPro" id="IPR015424">
    <property type="entry name" value="PyrdxlP-dep_Trfase"/>
</dbReference>
<protein>
    <recommendedName>
        <fullName evidence="4">Aminotransferase class V domain-containing protein</fullName>
    </recommendedName>
</protein>
<dbReference type="GO" id="GO:0005777">
    <property type="term" value="C:peroxisome"/>
    <property type="evidence" value="ECO:0007669"/>
    <property type="project" value="TreeGrafter"/>
</dbReference>
<comment type="similarity">
    <text evidence="2">Belongs to the class-V pyridoxal-phosphate-dependent aminotransferase family.</text>
</comment>
<comment type="cofactor">
    <cofactor evidence="1">
        <name>pyridoxal 5'-phosphate</name>
        <dbReference type="ChEBI" id="CHEBI:597326"/>
    </cofactor>
</comment>
<evidence type="ECO:0000256" key="1">
    <source>
        <dbReference type="ARBA" id="ARBA00001933"/>
    </source>
</evidence>
<dbReference type="EMBL" id="LAZR01056079">
    <property type="protein sequence ID" value="KKK74956.1"/>
    <property type="molecule type" value="Genomic_DNA"/>
</dbReference>
<comment type="caution">
    <text evidence="5">The sequence shown here is derived from an EMBL/GenBank/DDBJ whole genome shotgun (WGS) entry which is preliminary data.</text>
</comment>
<dbReference type="PROSITE" id="PS00595">
    <property type="entry name" value="AA_TRANSFER_CLASS_5"/>
    <property type="match status" value="1"/>
</dbReference>
<dbReference type="Gene3D" id="3.90.1150.10">
    <property type="entry name" value="Aspartate Aminotransferase, domain 1"/>
    <property type="match status" value="1"/>
</dbReference>
<evidence type="ECO:0000256" key="2">
    <source>
        <dbReference type="ARBA" id="ARBA00009236"/>
    </source>
</evidence>